<name>A0AAE1CMX4_9GAST</name>
<proteinExistence type="predicted"/>
<dbReference type="EMBL" id="JAWDGP010007505">
    <property type="protein sequence ID" value="KAK3715483.1"/>
    <property type="molecule type" value="Genomic_DNA"/>
</dbReference>
<sequence length="66" mass="6945">MDEKVTVHQPGVGLSGAVCVQVSELFPPVVPSTAYLANQALVAGNNREDCAADCFRATLRPEKGSE</sequence>
<gene>
    <name evidence="1" type="ORF">RRG08_051456</name>
</gene>
<accession>A0AAE1CMX4</accession>
<organism evidence="1 2">
    <name type="scientific">Elysia crispata</name>
    <name type="common">lettuce slug</name>
    <dbReference type="NCBI Taxonomy" id="231223"/>
    <lineage>
        <taxon>Eukaryota</taxon>
        <taxon>Metazoa</taxon>
        <taxon>Spiralia</taxon>
        <taxon>Lophotrochozoa</taxon>
        <taxon>Mollusca</taxon>
        <taxon>Gastropoda</taxon>
        <taxon>Heterobranchia</taxon>
        <taxon>Euthyneura</taxon>
        <taxon>Panpulmonata</taxon>
        <taxon>Sacoglossa</taxon>
        <taxon>Placobranchoidea</taxon>
        <taxon>Plakobranchidae</taxon>
        <taxon>Elysia</taxon>
    </lineage>
</organism>
<comment type="caution">
    <text evidence="1">The sequence shown here is derived from an EMBL/GenBank/DDBJ whole genome shotgun (WGS) entry which is preliminary data.</text>
</comment>
<evidence type="ECO:0000313" key="1">
    <source>
        <dbReference type="EMBL" id="KAK3715483.1"/>
    </source>
</evidence>
<dbReference type="Proteomes" id="UP001283361">
    <property type="component" value="Unassembled WGS sequence"/>
</dbReference>
<evidence type="ECO:0000313" key="2">
    <source>
        <dbReference type="Proteomes" id="UP001283361"/>
    </source>
</evidence>
<reference evidence="1" key="1">
    <citation type="journal article" date="2023" name="G3 (Bethesda)">
        <title>A reference genome for the long-term kleptoplast-retaining sea slug Elysia crispata morphotype clarki.</title>
        <authorList>
            <person name="Eastman K.E."/>
            <person name="Pendleton A.L."/>
            <person name="Shaikh M.A."/>
            <person name="Suttiyut T."/>
            <person name="Ogas R."/>
            <person name="Tomko P."/>
            <person name="Gavelis G."/>
            <person name="Widhalm J.R."/>
            <person name="Wisecaver J.H."/>
        </authorList>
    </citation>
    <scope>NUCLEOTIDE SEQUENCE</scope>
    <source>
        <strain evidence="1">ECLA1</strain>
    </source>
</reference>
<dbReference type="AlphaFoldDB" id="A0AAE1CMX4"/>
<protein>
    <submittedName>
        <fullName evidence="1">Uncharacterized protein</fullName>
    </submittedName>
</protein>
<keyword evidence="2" id="KW-1185">Reference proteome</keyword>